<dbReference type="Gene3D" id="2.60.40.10">
    <property type="entry name" value="Immunoglobulins"/>
    <property type="match status" value="1"/>
</dbReference>
<dbReference type="SUPFAM" id="SSF48208">
    <property type="entry name" value="Six-hairpin glycosidases"/>
    <property type="match status" value="1"/>
</dbReference>
<dbReference type="InterPro" id="IPR033126">
    <property type="entry name" value="Glyco_hydro_9_Asp/Glu_AS"/>
</dbReference>
<dbReference type="Pfam" id="PF02927">
    <property type="entry name" value="CelD_N"/>
    <property type="match status" value="1"/>
</dbReference>
<evidence type="ECO:0000313" key="10">
    <source>
        <dbReference type="EMBL" id="MYM82479.1"/>
    </source>
</evidence>
<feature type="active site" evidence="6">
    <location>
        <position position="529"/>
    </location>
</feature>
<dbReference type="PROSITE" id="PS00698">
    <property type="entry name" value="GH9_3"/>
    <property type="match status" value="1"/>
</dbReference>
<dbReference type="InterPro" id="IPR008928">
    <property type="entry name" value="6-hairpin_glycosidase_sf"/>
</dbReference>
<dbReference type="SUPFAM" id="SSF81296">
    <property type="entry name" value="E set domains"/>
    <property type="match status" value="1"/>
</dbReference>
<dbReference type="Proteomes" id="UP000474565">
    <property type="component" value="Unassembled WGS sequence"/>
</dbReference>
<gene>
    <name evidence="10" type="ORF">GTP44_11000</name>
</gene>
<feature type="domain" description="Cellulase Ig-like" evidence="9">
    <location>
        <begin position="15"/>
        <end position="92"/>
    </location>
</feature>
<dbReference type="PANTHER" id="PTHR22298">
    <property type="entry name" value="ENDO-1,4-BETA-GLUCANASE"/>
    <property type="match status" value="1"/>
</dbReference>
<comment type="caution">
    <text evidence="10">The sequence shown here is derived from an EMBL/GenBank/DDBJ whole genome shotgun (WGS) entry which is preliminary data.</text>
</comment>
<dbReference type="EC" id="3.2.1.4" evidence="7"/>
<proteinExistence type="inferred from homology"/>
<dbReference type="InterPro" id="IPR014756">
    <property type="entry name" value="Ig_E-set"/>
</dbReference>
<keyword evidence="7" id="KW-0136">Cellulose degradation</keyword>
<accession>A0A6L8MIW9</accession>
<sequence length="560" mass="60371">MLTLAGLGAHGAASADDIKLNQLGFLPGAAKVAVVPDGVARDFAVVDADSGKVVFHGALGPATSSPDSGDTVRLASFAPLNTPGKYLLRVTGLPDSSPFEISPSAYQAVSAAALKAFYFNRASTALDARYAGIYARAAGHPDTQVLIHASAASATRPAGTVIASPKGWYDAGDYNKYIVNSGIATYTLLAAYEDFPAFFQRQDLNIPESGNGRPDILNEVWWNLEWMLTMQDPADGGVYHKLTNLHFDGIVMPNQATQPRYVVQKTTAAALDFSAVMATASRVYAPFDKALSARMLTAAQSAWRWAQAHPREYYQQPKDVSTGEYGDKDVSDEFAWAAAELYITTGDDAYYQAMRAPEQATSVPSWGEVRGLAWMSLARHRKQLSAAADQRLITNRVEVLAQQLADGWKKSPYGIPMQTHDFDWGSSGLALNQAMVLLHGYRLTGKRDYLDAAQAGLDYVLGRNAVETSFVTGYGARSTQHPHHRPSQADGIAAPVPGFLAGGPQPGQQDAQHCPKPYPSRLPAKSYLDHECSYASNEVAINWNAPLVYVAAGLQVLTPR</sequence>
<keyword evidence="3 6" id="KW-0119">Carbohydrate metabolism</keyword>
<dbReference type="InterPro" id="IPR012341">
    <property type="entry name" value="6hp_glycosidase-like_sf"/>
</dbReference>
<dbReference type="InterPro" id="IPR001701">
    <property type="entry name" value="Glyco_hydro_9"/>
</dbReference>
<comment type="catalytic activity">
    <reaction evidence="7">
        <text>Endohydrolysis of (1-&gt;4)-beta-D-glucosidic linkages in cellulose, lichenin and cereal beta-D-glucans.</text>
        <dbReference type="EC" id="3.2.1.4"/>
    </reaction>
</comment>
<feature type="active site" evidence="6">
    <location>
        <position position="538"/>
    </location>
</feature>
<evidence type="ECO:0000259" key="9">
    <source>
        <dbReference type="Pfam" id="PF02927"/>
    </source>
</evidence>
<name>A0A6L8MIW9_9BURK</name>
<dbReference type="GO" id="GO:0030245">
    <property type="term" value="P:cellulose catabolic process"/>
    <property type="evidence" value="ECO:0007669"/>
    <property type="project" value="UniProtKB-KW"/>
</dbReference>
<comment type="similarity">
    <text evidence="1 6 7">Belongs to the glycosyl hydrolase 9 (cellulase E) family.</text>
</comment>
<organism evidence="10 11">
    <name type="scientific">Duganella lactea</name>
    <dbReference type="NCBI Taxonomy" id="2692173"/>
    <lineage>
        <taxon>Bacteria</taxon>
        <taxon>Pseudomonadati</taxon>
        <taxon>Pseudomonadota</taxon>
        <taxon>Betaproteobacteria</taxon>
        <taxon>Burkholderiales</taxon>
        <taxon>Oxalobacteraceae</taxon>
        <taxon>Telluria group</taxon>
        <taxon>Duganella</taxon>
    </lineage>
</organism>
<dbReference type="Pfam" id="PF00759">
    <property type="entry name" value="Glyco_hydro_9"/>
    <property type="match status" value="1"/>
</dbReference>
<dbReference type="Gene3D" id="1.50.10.10">
    <property type="match status" value="1"/>
</dbReference>
<dbReference type="GO" id="GO:0008810">
    <property type="term" value="F:cellulase activity"/>
    <property type="evidence" value="ECO:0007669"/>
    <property type="project" value="UniProtKB-EC"/>
</dbReference>
<evidence type="ECO:0000256" key="7">
    <source>
        <dbReference type="RuleBase" id="RU361166"/>
    </source>
</evidence>
<dbReference type="InterPro" id="IPR013783">
    <property type="entry name" value="Ig-like_fold"/>
</dbReference>
<evidence type="ECO:0000256" key="5">
    <source>
        <dbReference type="ARBA" id="ARBA00023326"/>
    </source>
</evidence>
<dbReference type="CDD" id="cd02850">
    <property type="entry name" value="E_set_Cellulase_N"/>
    <property type="match status" value="1"/>
</dbReference>
<keyword evidence="5 6" id="KW-0624">Polysaccharide degradation</keyword>
<evidence type="ECO:0000256" key="6">
    <source>
        <dbReference type="PROSITE-ProRule" id="PRU10060"/>
    </source>
</evidence>
<feature type="domain" description="Glycoside hydrolase family 9" evidence="8">
    <location>
        <begin position="106"/>
        <end position="550"/>
    </location>
</feature>
<evidence type="ECO:0000256" key="2">
    <source>
        <dbReference type="ARBA" id="ARBA00022801"/>
    </source>
</evidence>
<protein>
    <recommendedName>
        <fullName evidence="7">Endoglucanase</fullName>
        <ecNumber evidence="7">3.2.1.4</ecNumber>
    </recommendedName>
</protein>
<dbReference type="EMBL" id="WWCP01000010">
    <property type="protein sequence ID" value="MYM82479.1"/>
    <property type="molecule type" value="Genomic_DNA"/>
</dbReference>
<evidence type="ECO:0000313" key="11">
    <source>
        <dbReference type="Proteomes" id="UP000474565"/>
    </source>
</evidence>
<evidence type="ECO:0000256" key="1">
    <source>
        <dbReference type="ARBA" id="ARBA00007072"/>
    </source>
</evidence>
<keyword evidence="4 6" id="KW-0326">Glycosidase</keyword>
<evidence type="ECO:0000256" key="4">
    <source>
        <dbReference type="ARBA" id="ARBA00023295"/>
    </source>
</evidence>
<evidence type="ECO:0000259" key="8">
    <source>
        <dbReference type="Pfam" id="PF00759"/>
    </source>
</evidence>
<reference evidence="10 11" key="1">
    <citation type="submission" date="2019-12" db="EMBL/GenBank/DDBJ databases">
        <title>Novel species isolated from a subtropical stream in China.</title>
        <authorList>
            <person name="Lu H."/>
        </authorList>
    </citation>
    <scope>NUCLEOTIDE SEQUENCE [LARGE SCALE GENOMIC DNA]</scope>
    <source>
        <strain evidence="10 11">FT50W</strain>
    </source>
</reference>
<evidence type="ECO:0000256" key="3">
    <source>
        <dbReference type="ARBA" id="ARBA00023277"/>
    </source>
</evidence>
<dbReference type="InterPro" id="IPR004197">
    <property type="entry name" value="Cellulase_Ig-like"/>
</dbReference>
<keyword evidence="2 6" id="KW-0378">Hydrolase</keyword>
<dbReference type="AlphaFoldDB" id="A0A6L8MIW9"/>